<evidence type="ECO:0000313" key="3">
    <source>
        <dbReference type="Proteomes" id="UP000807769"/>
    </source>
</evidence>
<dbReference type="AlphaFoldDB" id="A0A9P7EJN1"/>
<proteinExistence type="predicted"/>
<protein>
    <submittedName>
        <fullName evidence="2">Uncharacterized protein</fullName>
    </submittedName>
</protein>
<dbReference type="Proteomes" id="UP000807769">
    <property type="component" value="Unassembled WGS sequence"/>
</dbReference>
<name>A0A9P7EJN1_9AGAM</name>
<dbReference type="GeneID" id="64635791"/>
<evidence type="ECO:0000256" key="1">
    <source>
        <dbReference type="SAM" id="MobiDB-lite"/>
    </source>
</evidence>
<organism evidence="2 3">
    <name type="scientific">Suillus subaureus</name>
    <dbReference type="NCBI Taxonomy" id="48587"/>
    <lineage>
        <taxon>Eukaryota</taxon>
        <taxon>Fungi</taxon>
        <taxon>Dikarya</taxon>
        <taxon>Basidiomycota</taxon>
        <taxon>Agaricomycotina</taxon>
        <taxon>Agaricomycetes</taxon>
        <taxon>Agaricomycetidae</taxon>
        <taxon>Boletales</taxon>
        <taxon>Suillineae</taxon>
        <taxon>Suillaceae</taxon>
        <taxon>Suillus</taxon>
    </lineage>
</organism>
<comment type="caution">
    <text evidence="2">The sequence shown here is derived from an EMBL/GenBank/DDBJ whole genome shotgun (WGS) entry which is preliminary data.</text>
</comment>
<gene>
    <name evidence="2" type="ORF">BJ212DRAFT_1532050</name>
</gene>
<keyword evidence="3" id="KW-1185">Reference proteome</keyword>
<dbReference type="OrthoDB" id="2802215at2759"/>
<dbReference type="RefSeq" id="XP_041197459.1">
    <property type="nucleotide sequence ID" value="XM_041341775.1"/>
</dbReference>
<dbReference type="EMBL" id="JABBWG010000004">
    <property type="protein sequence ID" value="KAG1823399.1"/>
    <property type="molecule type" value="Genomic_DNA"/>
</dbReference>
<accession>A0A9P7EJN1</accession>
<feature type="region of interest" description="Disordered" evidence="1">
    <location>
        <begin position="1"/>
        <end position="85"/>
    </location>
</feature>
<reference evidence="2" key="1">
    <citation type="journal article" date="2020" name="New Phytol.">
        <title>Comparative genomics reveals dynamic genome evolution in host specialist ectomycorrhizal fungi.</title>
        <authorList>
            <person name="Lofgren L.A."/>
            <person name="Nguyen N.H."/>
            <person name="Vilgalys R."/>
            <person name="Ruytinx J."/>
            <person name="Liao H.L."/>
            <person name="Branco S."/>
            <person name="Kuo A."/>
            <person name="LaButti K."/>
            <person name="Lipzen A."/>
            <person name="Andreopoulos W."/>
            <person name="Pangilinan J."/>
            <person name="Riley R."/>
            <person name="Hundley H."/>
            <person name="Na H."/>
            <person name="Barry K."/>
            <person name="Grigoriev I.V."/>
            <person name="Stajich J.E."/>
            <person name="Kennedy P.G."/>
        </authorList>
    </citation>
    <scope>NUCLEOTIDE SEQUENCE</scope>
    <source>
        <strain evidence="2">MN1</strain>
    </source>
</reference>
<sequence>MALPQSMPLEGEKESSGEQHATPPVKSQVDHLGANFQPNDPPAPCHSSHARKESPYLQMLCKGEGTTDGKSSAPPPGIQEGTANTTGVVGEVSNEGESEIFVMLTELAELDDTKDITAMAMAVSDVEGLEPHTIEEACQRGDREQWDGAIKAELMSLEQAG</sequence>
<feature type="non-terminal residue" evidence="2">
    <location>
        <position position="161"/>
    </location>
</feature>
<evidence type="ECO:0000313" key="2">
    <source>
        <dbReference type="EMBL" id="KAG1823399.1"/>
    </source>
</evidence>